<sequence length="80" mass="9403">MKLGNYLKEVTKMKKSQKDDLTHFIINTLTNVETARILKKIKQSKTDEITISKKDAETIIQNLARIRQFILDIQIEEKEK</sequence>
<reference evidence="2" key="1">
    <citation type="submission" date="2020-03" db="EMBL/GenBank/DDBJ databases">
        <title>The deep terrestrial virosphere.</title>
        <authorList>
            <person name="Holmfeldt K."/>
            <person name="Nilsson E."/>
            <person name="Simone D."/>
            <person name="Lopez-Fernandez M."/>
            <person name="Wu X."/>
            <person name="de Brujin I."/>
            <person name="Lundin D."/>
            <person name="Andersson A."/>
            <person name="Bertilsson S."/>
            <person name="Dopson M."/>
        </authorList>
    </citation>
    <scope>NUCLEOTIDE SEQUENCE</scope>
    <source>
        <strain evidence="1">MM415A03047</strain>
        <strain evidence="2">MM415B05271</strain>
    </source>
</reference>
<protein>
    <submittedName>
        <fullName evidence="2">Uncharacterized protein</fullName>
    </submittedName>
</protein>
<dbReference type="EMBL" id="MT143328">
    <property type="protein sequence ID" value="QJA95599.1"/>
    <property type="molecule type" value="Genomic_DNA"/>
</dbReference>
<gene>
    <name evidence="1" type="ORF">MM415A03047_0010</name>
    <name evidence="2" type="ORF">MM415B05271_0003</name>
</gene>
<evidence type="ECO:0000313" key="1">
    <source>
        <dbReference type="EMBL" id="QJA71772.1"/>
    </source>
</evidence>
<dbReference type="EMBL" id="MT141898">
    <property type="protein sequence ID" value="QJA71772.1"/>
    <property type="molecule type" value="Genomic_DNA"/>
</dbReference>
<dbReference type="AlphaFoldDB" id="A0A6M3LMQ6"/>
<accession>A0A6M3LMQ6</accession>
<name>A0A6M3LMQ6_9ZZZZ</name>
<evidence type="ECO:0000313" key="2">
    <source>
        <dbReference type="EMBL" id="QJA95599.1"/>
    </source>
</evidence>
<proteinExistence type="predicted"/>
<organism evidence="2">
    <name type="scientific">viral metagenome</name>
    <dbReference type="NCBI Taxonomy" id="1070528"/>
    <lineage>
        <taxon>unclassified sequences</taxon>
        <taxon>metagenomes</taxon>
        <taxon>organismal metagenomes</taxon>
    </lineage>
</organism>